<evidence type="ECO:0000256" key="1">
    <source>
        <dbReference type="SAM" id="SignalP"/>
    </source>
</evidence>
<keyword evidence="3" id="KW-1185">Reference proteome</keyword>
<dbReference type="AlphaFoldDB" id="A0AAV9ZID1"/>
<feature type="chain" id="PRO_5043911768" evidence="1">
    <location>
        <begin position="18"/>
        <end position="309"/>
    </location>
</feature>
<accession>A0AAV9ZID1</accession>
<protein>
    <submittedName>
        <fullName evidence="2">Uncharacterized protein</fullName>
    </submittedName>
</protein>
<feature type="signal peptide" evidence="1">
    <location>
        <begin position="1"/>
        <end position="17"/>
    </location>
</feature>
<comment type="caution">
    <text evidence="2">The sequence shown here is derived from an EMBL/GenBank/DDBJ whole genome shotgun (WGS) entry which is preliminary data.</text>
</comment>
<sequence>MFYSVLFVLPFLSSIHALNDWSVPASTANALMIFRHPITPRPVSGTLKIWGSDTAITDITKAAHWQILGCDPNALSQDIRLVCMNDPDDPSSNCEHLYKDIGAVNKIVRLPENCGASAFARISRSWVPDDQSIPPPSGAASSVAMGCNPSSKLSRLTRISIKLSGRVYTKRARATHLRFDTVSADATHVSRLIEARHTSLNGNVSLLSFAAKPHQSAADQLRKHGKTIRRLFLSHPHLLPSSRPFPDAFSIPKRPRWSRRVLIDSLPMGTVTAFQSSIFLPSFISDNPRLFINDTWIDGFSCSYRVSWP</sequence>
<proteinExistence type="predicted"/>
<dbReference type="Proteomes" id="UP001362999">
    <property type="component" value="Unassembled WGS sequence"/>
</dbReference>
<dbReference type="EMBL" id="JAWWNJ010000143">
    <property type="protein sequence ID" value="KAK6983934.1"/>
    <property type="molecule type" value="Genomic_DNA"/>
</dbReference>
<keyword evidence="1" id="KW-0732">Signal</keyword>
<organism evidence="2 3">
    <name type="scientific">Favolaschia claudopus</name>
    <dbReference type="NCBI Taxonomy" id="2862362"/>
    <lineage>
        <taxon>Eukaryota</taxon>
        <taxon>Fungi</taxon>
        <taxon>Dikarya</taxon>
        <taxon>Basidiomycota</taxon>
        <taxon>Agaricomycotina</taxon>
        <taxon>Agaricomycetes</taxon>
        <taxon>Agaricomycetidae</taxon>
        <taxon>Agaricales</taxon>
        <taxon>Marasmiineae</taxon>
        <taxon>Mycenaceae</taxon>
        <taxon>Favolaschia</taxon>
    </lineage>
</organism>
<name>A0AAV9ZID1_9AGAR</name>
<reference evidence="2 3" key="1">
    <citation type="journal article" date="2024" name="J Genomics">
        <title>Draft genome sequencing and assembly of Favolaschia claudopus CIRM-BRFM 2984 isolated from oak limbs.</title>
        <authorList>
            <person name="Navarro D."/>
            <person name="Drula E."/>
            <person name="Chaduli D."/>
            <person name="Cazenave R."/>
            <person name="Ahrendt S."/>
            <person name="Wang J."/>
            <person name="Lipzen A."/>
            <person name="Daum C."/>
            <person name="Barry K."/>
            <person name="Grigoriev I.V."/>
            <person name="Favel A."/>
            <person name="Rosso M.N."/>
            <person name="Martin F."/>
        </authorList>
    </citation>
    <scope>NUCLEOTIDE SEQUENCE [LARGE SCALE GENOMIC DNA]</scope>
    <source>
        <strain evidence="2 3">CIRM-BRFM 2984</strain>
    </source>
</reference>
<evidence type="ECO:0000313" key="3">
    <source>
        <dbReference type="Proteomes" id="UP001362999"/>
    </source>
</evidence>
<gene>
    <name evidence="2" type="ORF">R3P38DRAFT_372960</name>
</gene>
<evidence type="ECO:0000313" key="2">
    <source>
        <dbReference type="EMBL" id="KAK6983934.1"/>
    </source>
</evidence>